<evidence type="ECO:0000259" key="9">
    <source>
        <dbReference type="Pfam" id="PF17189"/>
    </source>
</evidence>
<dbReference type="AlphaFoldDB" id="A0A8S3PTV5"/>
<keyword evidence="7" id="KW-0812">Transmembrane</keyword>
<evidence type="ECO:0000256" key="2">
    <source>
        <dbReference type="ARBA" id="ARBA00005382"/>
    </source>
</evidence>
<dbReference type="GO" id="GO:0006680">
    <property type="term" value="P:glucosylceramide catabolic process"/>
    <property type="evidence" value="ECO:0007669"/>
    <property type="project" value="TreeGrafter"/>
</dbReference>
<evidence type="ECO:0000256" key="6">
    <source>
        <dbReference type="RuleBase" id="RU361188"/>
    </source>
</evidence>
<keyword evidence="5 6" id="KW-0378">Hydrolase</keyword>
<keyword evidence="6" id="KW-0443">Lipid metabolism</keyword>
<comment type="catalytic activity">
    <reaction evidence="1">
        <text>a beta-D-glucosyl-(1&lt;-&gt;1')-N-acylsphing-4-enine + H2O = an N-acylsphing-4-enine + D-glucose</text>
        <dbReference type="Rhea" id="RHEA:13269"/>
        <dbReference type="ChEBI" id="CHEBI:4167"/>
        <dbReference type="ChEBI" id="CHEBI:15377"/>
        <dbReference type="ChEBI" id="CHEBI:22801"/>
        <dbReference type="ChEBI" id="CHEBI:52639"/>
        <dbReference type="EC" id="3.2.1.45"/>
    </reaction>
    <physiologicalReaction direction="left-to-right" evidence="1">
        <dbReference type="Rhea" id="RHEA:13270"/>
    </physiologicalReaction>
</comment>
<keyword evidence="11" id="KW-1185">Reference proteome</keyword>
<dbReference type="Proteomes" id="UP000683360">
    <property type="component" value="Unassembled WGS sequence"/>
</dbReference>
<dbReference type="Gene3D" id="2.60.40.1180">
    <property type="entry name" value="Golgi alpha-mannosidase II"/>
    <property type="match status" value="1"/>
</dbReference>
<dbReference type="SUPFAM" id="SSF51445">
    <property type="entry name" value="(Trans)glycosidases"/>
    <property type="match status" value="1"/>
</dbReference>
<dbReference type="EC" id="3.2.1.45" evidence="3 6"/>
<accession>A0A8S3PTV5</accession>
<protein>
    <recommendedName>
        <fullName evidence="3 6">Glucosylceramidase</fullName>
        <ecNumber evidence="3 6">3.2.1.45</ecNumber>
    </recommendedName>
</protein>
<dbReference type="InterPro" id="IPR033452">
    <property type="entry name" value="GH30_C"/>
</dbReference>
<evidence type="ECO:0000256" key="4">
    <source>
        <dbReference type="ARBA" id="ARBA00022729"/>
    </source>
</evidence>
<dbReference type="InterPro" id="IPR033453">
    <property type="entry name" value="Glyco_hydro_30_TIM-barrel"/>
</dbReference>
<evidence type="ECO:0000256" key="7">
    <source>
        <dbReference type="SAM" id="Phobius"/>
    </source>
</evidence>
<dbReference type="PROSITE" id="PS51257">
    <property type="entry name" value="PROKAR_LIPOPROTEIN"/>
    <property type="match status" value="1"/>
</dbReference>
<keyword evidence="6 10" id="KW-0326">Glycosidase</keyword>
<dbReference type="InterPro" id="IPR017853">
    <property type="entry name" value="GH"/>
</dbReference>
<sequence>MKICTNFKLLKVHAVLLRCLRSIAFLLFIGAACTILVDAQTKHKVKVLLTTGDQSKLLSQEPDLHPSPTNGNGPEIVVDKSKQYQRMEGFGAAISNSAAYVIYHSPKRHEIMRDLFSPADGIGVSFVRITMGGSDLQAVPPYTYDDMPNGQTDFNMDHFSVDKDREFFIPIIKEALSLNPKLKILGSPWSPPAWMKSSNSLYGGDFHVDYDGKYQQALSLYFVKFIQAYKAEGIDIHAITIQNEPGYQTTGYPTMTMSWQIQRDLVKWHLGPLFLSNNIYTRILIFDHNWDIHAYPENILKDHDAAQYISGVAWHCYGGDKSEPATFHSKFPNVDNYFTECSGFASAPHFRDNLVWNLDVLFIHQPTVWVKSVVLWNIALDDQWGPQVQVSGCKNCRGVITVPRGSNVYRKEVEYYVIGHLSKVAQTQSMRIDSTDNVDGLRSVAFENPDGTIAVVILNKQDQTKSLNVNIDGNIYHFSLNGKSVVSMLYSP</sequence>
<gene>
    <name evidence="10" type="ORF">MEDL_2540</name>
</gene>
<dbReference type="Pfam" id="PF02055">
    <property type="entry name" value="Glyco_hydro_30"/>
    <property type="match status" value="1"/>
</dbReference>
<dbReference type="EMBL" id="CAJPWZ010000152">
    <property type="protein sequence ID" value="CAG2187034.1"/>
    <property type="molecule type" value="Genomic_DNA"/>
</dbReference>
<keyword evidence="6" id="KW-0746">Sphingolipid metabolism</keyword>
<dbReference type="PANTHER" id="PTHR11069:SF23">
    <property type="entry name" value="LYSOSOMAL ACID GLUCOSYLCERAMIDASE"/>
    <property type="match status" value="1"/>
</dbReference>
<feature type="domain" description="Glycosyl hydrolase family 30 beta sandwich" evidence="9">
    <location>
        <begin position="429"/>
        <end position="487"/>
    </location>
</feature>
<name>A0A8S3PTV5_MYTED</name>
<evidence type="ECO:0000313" key="10">
    <source>
        <dbReference type="EMBL" id="CAG2187034.1"/>
    </source>
</evidence>
<dbReference type="OrthoDB" id="2160638at2759"/>
<keyword evidence="7" id="KW-1133">Transmembrane helix</keyword>
<evidence type="ECO:0000256" key="3">
    <source>
        <dbReference type="ARBA" id="ARBA00012658"/>
    </source>
</evidence>
<organism evidence="10 11">
    <name type="scientific">Mytilus edulis</name>
    <name type="common">Blue mussel</name>
    <dbReference type="NCBI Taxonomy" id="6550"/>
    <lineage>
        <taxon>Eukaryota</taxon>
        <taxon>Metazoa</taxon>
        <taxon>Spiralia</taxon>
        <taxon>Lophotrochozoa</taxon>
        <taxon>Mollusca</taxon>
        <taxon>Bivalvia</taxon>
        <taxon>Autobranchia</taxon>
        <taxon>Pteriomorphia</taxon>
        <taxon>Mytilida</taxon>
        <taxon>Mytiloidea</taxon>
        <taxon>Mytilidae</taxon>
        <taxon>Mytilinae</taxon>
        <taxon>Mytilus</taxon>
    </lineage>
</organism>
<feature type="domain" description="Glycosyl hydrolase family 30 TIM-barrel" evidence="8">
    <location>
        <begin position="88"/>
        <end position="423"/>
    </location>
</feature>
<dbReference type="Gene3D" id="3.20.20.80">
    <property type="entry name" value="Glycosidases"/>
    <property type="match status" value="1"/>
</dbReference>
<feature type="transmembrane region" description="Helical" evidence="7">
    <location>
        <begin position="12"/>
        <end position="37"/>
    </location>
</feature>
<dbReference type="GO" id="GO:0016020">
    <property type="term" value="C:membrane"/>
    <property type="evidence" value="ECO:0007669"/>
    <property type="project" value="GOC"/>
</dbReference>
<dbReference type="Pfam" id="PF17189">
    <property type="entry name" value="Glyco_hydro_30C"/>
    <property type="match status" value="1"/>
</dbReference>
<evidence type="ECO:0000256" key="5">
    <source>
        <dbReference type="ARBA" id="ARBA00022801"/>
    </source>
</evidence>
<keyword evidence="7" id="KW-0472">Membrane</keyword>
<dbReference type="InterPro" id="IPR013780">
    <property type="entry name" value="Glyco_hydro_b"/>
</dbReference>
<keyword evidence="4" id="KW-0732">Signal</keyword>
<dbReference type="PRINTS" id="PR00843">
    <property type="entry name" value="GLHYDRLASE30"/>
</dbReference>
<dbReference type="PANTHER" id="PTHR11069">
    <property type="entry name" value="GLUCOSYLCERAMIDASE"/>
    <property type="match status" value="1"/>
</dbReference>
<evidence type="ECO:0000256" key="1">
    <source>
        <dbReference type="ARBA" id="ARBA00001013"/>
    </source>
</evidence>
<comment type="similarity">
    <text evidence="2 6">Belongs to the glycosyl hydrolase 30 family.</text>
</comment>
<comment type="caution">
    <text evidence="10">The sequence shown here is derived from an EMBL/GenBank/DDBJ whole genome shotgun (WGS) entry which is preliminary data.</text>
</comment>
<dbReference type="InterPro" id="IPR001139">
    <property type="entry name" value="Glyco_hydro_30"/>
</dbReference>
<evidence type="ECO:0000259" key="8">
    <source>
        <dbReference type="Pfam" id="PF02055"/>
    </source>
</evidence>
<dbReference type="GO" id="GO:0004348">
    <property type="term" value="F:glucosylceramidase activity"/>
    <property type="evidence" value="ECO:0007669"/>
    <property type="project" value="UniProtKB-EC"/>
</dbReference>
<proteinExistence type="inferred from homology"/>
<reference evidence="10" key="1">
    <citation type="submission" date="2021-03" db="EMBL/GenBank/DDBJ databases">
        <authorList>
            <person name="Bekaert M."/>
        </authorList>
    </citation>
    <scope>NUCLEOTIDE SEQUENCE</scope>
</reference>
<evidence type="ECO:0000313" key="11">
    <source>
        <dbReference type="Proteomes" id="UP000683360"/>
    </source>
</evidence>